<feature type="signal peptide" evidence="7">
    <location>
        <begin position="1"/>
        <end position="21"/>
    </location>
</feature>
<evidence type="ECO:0000256" key="5">
    <source>
        <dbReference type="ARBA" id="ARBA00022801"/>
    </source>
</evidence>
<proteinExistence type="inferred from homology"/>
<evidence type="ECO:0000256" key="4">
    <source>
        <dbReference type="ARBA" id="ARBA00022729"/>
    </source>
</evidence>
<name>A0ABP6WPW7_9FLAO</name>
<comment type="caution">
    <text evidence="9">The sequence shown here is derived from an EMBL/GenBank/DDBJ whole genome shotgun (WGS) entry which is preliminary data.</text>
</comment>
<dbReference type="SMART" id="SM00812">
    <property type="entry name" value="Alpha_L_fucos"/>
    <property type="match status" value="1"/>
</dbReference>
<dbReference type="InterPro" id="IPR000933">
    <property type="entry name" value="Glyco_hydro_29"/>
</dbReference>
<evidence type="ECO:0000256" key="2">
    <source>
        <dbReference type="ARBA" id="ARBA00007951"/>
    </source>
</evidence>
<dbReference type="Gene3D" id="2.60.40.1180">
    <property type="entry name" value="Golgi alpha-mannosidase II"/>
    <property type="match status" value="1"/>
</dbReference>
<dbReference type="Proteomes" id="UP001500954">
    <property type="component" value="Unassembled WGS sequence"/>
</dbReference>
<keyword evidence="5" id="KW-0378">Hydrolase</keyword>
<comment type="function">
    <text evidence="1">Alpha-L-fucosidase is responsible for hydrolyzing the alpha-1,6-linked fucose joined to the reducing-end N-acetylglucosamine of the carbohydrate moieties of glycoproteins.</text>
</comment>
<keyword evidence="6" id="KW-0326">Glycosidase</keyword>
<dbReference type="InterPro" id="IPR013780">
    <property type="entry name" value="Glyco_hydro_b"/>
</dbReference>
<sequence>MNTLKSIVLITASLFIGGLSAQNMGGGEANPHLESPKSAIEHFMDMRFGMFIHWGPVSLRGEEIGWSRGKQIPITEYDNLYKEFNPALFDAKKWVKTAKDAGMKYIVLTTKHHDGFCLWDSKYTKYDMASTPYAKDVVKQLANECKKQGLLFGVYYSIADWKHEHYATRYGNDPRPKETSNMTIYFQYMKDQLKELIDNYDPFLIWFDGGWEDAYTHEMGMELYAYLRSLKKDIIVNDRIDKEIEAMTKKDQPRSNKYAGDYLTPEQRIGEFNIENPWETCMTIAKQWAWKPNDKMKSLKESILTLIKTAGGGGNLLYNVGPMPDGRIEQRQIDRLKEMGNWLKINGEAVYGTDGGPFLPTDYMVSTRKGKKIYIHLLNKQHQTIKLPFQKGVKIKKAYFLDGKSKVTVNQNKNHITLAIPQELPDPIASVIVLELNKPANEIGIIHRTNY</sequence>
<dbReference type="PRINTS" id="PR00741">
    <property type="entry name" value="GLHYDRLASE29"/>
</dbReference>
<reference evidence="10" key="1">
    <citation type="journal article" date="2019" name="Int. J. Syst. Evol. Microbiol.">
        <title>The Global Catalogue of Microorganisms (GCM) 10K type strain sequencing project: providing services to taxonomists for standard genome sequencing and annotation.</title>
        <authorList>
            <consortium name="The Broad Institute Genomics Platform"/>
            <consortium name="The Broad Institute Genome Sequencing Center for Infectious Disease"/>
            <person name="Wu L."/>
            <person name="Ma J."/>
        </authorList>
    </citation>
    <scope>NUCLEOTIDE SEQUENCE [LARGE SCALE GENOMIC DNA]</scope>
    <source>
        <strain evidence="10">JCM 17111</strain>
    </source>
</reference>
<evidence type="ECO:0000256" key="1">
    <source>
        <dbReference type="ARBA" id="ARBA00004071"/>
    </source>
</evidence>
<dbReference type="InterPro" id="IPR016286">
    <property type="entry name" value="FUC_metazoa-typ"/>
</dbReference>
<keyword evidence="4 7" id="KW-0732">Signal</keyword>
<evidence type="ECO:0000256" key="6">
    <source>
        <dbReference type="ARBA" id="ARBA00023295"/>
    </source>
</evidence>
<dbReference type="EC" id="3.2.1.51" evidence="3"/>
<dbReference type="Gene3D" id="3.20.20.80">
    <property type="entry name" value="Glycosidases"/>
    <property type="match status" value="1"/>
</dbReference>
<dbReference type="Pfam" id="PF01120">
    <property type="entry name" value="Alpha_L_fucos"/>
    <property type="match status" value="1"/>
</dbReference>
<evidence type="ECO:0000259" key="8">
    <source>
        <dbReference type="Pfam" id="PF01120"/>
    </source>
</evidence>
<organism evidence="9 10">
    <name type="scientific">Snuella lapsa</name>
    <dbReference type="NCBI Taxonomy" id="870481"/>
    <lineage>
        <taxon>Bacteria</taxon>
        <taxon>Pseudomonadati</taxon>
        <taxon>Bacteroidota</taxon>
        <taxon>Flavobacteriia</taxon>
        <taxon>Flavobacteriales</taxon>
        <taxon>Flavobacteriaceae</taxon>
        <taxon>Snuella</taxon>
    </lineage>
</organism>
<dbReference type="SUPFAM" id="SSF51445">
    <property type="entry name" value="(Trans)glycosidases"/>
    <property type="match status" value="1"/>
</dbReference>
<comment type="similarity">
    <text evidence="2">Belongs to the glycosyl hydrolase 29 family.</text>
</comment>
<evidence type="ECO:0000256" key="3">
    <source>
        <dbReference type="ARBA" id="ARBA00012662"/>
    </source>
</evidence>
<feature type="domain" description="Glycoside hydrolase family 29 N-terminal" evidence="8">
    <location>
        <begin position="37"/>
        <end position="348"/>
    </location>
</feature>
<dbReference type="EMBL" id="BAABCY010000004">
    <property type="protein sequence ID" value="GAA3552821.1"/>
    <property type="molecule type" value="Genomic_DNA"/>
</dbReference>
<keyword evidence="10" id="KW-1185">Reference proteome</keyword>
<dbReference type="RefSeq" id="WP_345003676.1">
    <property type="nucleotide sequence ID" value="NZ_BAABCY010000004.1"/>
</dbReference>
<evidence type="ECO:0000313" key="10">
    <source>
        <dbReference type="Proteomes" id="UP001500954"/>
    </source>
</evidence>
<feature type="chain" id="PRO_5046454741" description="alpha-L-fucosidase" evidence="7">
    <location>
        <begin position="22"/>
        <end position="451"/>
    </location>
</feature>
<dbReference type="PANTHER" id="PTHR10030">
    <property type="entry name" value="ALPHA-L-FUCOSIDASE"/>
    <property type="match status" value="1"/>
</dbReference>
<gene>
    <name evidence="9" type="ORF">GCM10022395_00450</name>
</gene>
<accession>A0ABP6WPW7</accession>
<dbReference type="PIRSF" id="PIRSF001092">
    <property type="entry name" value="Alpha-L-fucosidase"/>
    <property type="match status" value="1"/>
</dbReference>
<dbReference type="PANTHER" id="PTHR10030:SF37">
    <property type="entry name" value="ALPHA-L-FUCOSIDASE-RELATED"/>
    <property type="match status" value="1"/>
</dbReference>
<evidence type="ECO:0000313" key="9">
    <source>
        <dbReference type="EMBL" id="GAA3552821.1"/>
    </source>
</evidence>
<evidence type="ECO:0000256" key="7">
    <source>
        <dbReference type="SAM" id="SignalP"/>
    </source>
</evidence>
<dbReference type="InterPro" id="IPR017853">
    <property type="entry name" value="GH"/>
</dbReference>
<protein>
    <recommendedName>
        <fullName evidence="3">alpha-L-fucosidase</fullName>
        <ecNumber evidence="3">3.2.1.51</ecNumber>
    </recommendedName>
</protein>
<dbReference type="InterPro" id="IPR057739">
    <property type="entry name" value="Glyco_hydro_29_N"/>
</dbReference>